<evidence type="ECO:0000313" key="2">
    <source>
        <dbReference type="Proteomes" id="UP000008367"/>
    </source>
</evidence>
<dbReference type="AlphaFoldDB" id="A0A454D2G9"/>
<evidence type="ECO:0000313" key="1">
    <source>
        <dbReference type="EMBL" id="EKM32879.1"/>
    </source>
</evidence>
<proteinExistence type="predicted"/>
<name>A0A454D2G9_VIBHA</name>
<dbReference type="EMBL" id="AJSR01000522">
    <property type="protein sequence ID" value="EKM32879.1"/>
    <property type="molecule type" value="Genomic_DNA"/>
</dbReference>
<gene>
    <name evidence="1" type="ORF">VCHENC02_1604C</name>
</gene>
<protein>
    <submittedName>
        <fullName evidence="1">Uncharacterized protein</fullName>
    </submittedName>
</protein>
<reference evidence="1 2" key="1">
    <citation type="submission" date="2012-10" db="EMBL/GenBank/DDBJ databases">
        <title>Genome sequence of Vibrio Cholerae HENC-02.</title>
        <authorList>
            <person name="Eppinger M."/>
            <person name="Hasan N.A."/>
            <person name="Sengamalay N."/>
            <person name="Hine E."/>
            <person name="Su Q."/>
            <person name="Daugherty S.C."/>
            <person name="Young S."/>
            <person name="Sadzewicz L."/>
            <person name="Tallon L."/>
            <person name="Cebula T.A."/>
            <person name="Ravel J."/>
            <person name="Colwell R.R."/>
        </authorList>
    </citation>
    <scope>NUCLEOTIDE SEQUENCE [LARGE SCALE GENOMIC DNA]</scope>
    <source>
        <strain evidence="1 2">HENC-02</strain>
    </source>
</reference>
<organism evidence="1 2">
    <name type="scientific">Vibrio harveyi</name>
    <name type="common">Beneckea harveyi</name>
    <dbReference type="NCBI Taxonomy" id="669"/>
    <lineage>
        <taxon>Bacteria</taxon>
        <taxon>Pseudomonadati</taxon>
        <taxon>Pseudomonadota</taxon>
        <taxon>Gammaproteobacteria</taxon>
        <taxon>Vibrionales</taxon>
        <taxon>Vibrionaceae</taxon>
        <taxon>Vibrio</taxon>
    </lineage>
</organism>
<comment type="caution">
    <text evidence="1">The sequence shown here is derived from an EMBL/GenBank/DDBJ whole genome shotgun (WGS) entry which is preliminary data.</text>
</comment>
<feature type="non-terminal residue" evidence="1">
    <location>
        <position position="1"/>
    </location>
</feature>
<sequence length="23" mass="2814">IRSKIVWVALVATQFLSRFFRIY</sequence>
<dbReference type="Proteomes" id="UP000008367">
    <property type="component" value="Unassembled WGS sequence"/>
</dbReference>
<accession>A0A454D2G9</accession>